<protein>
    <submittedName>
        <fullName evidence="1">Uncharacterized protein</fullName>
    </submittedName>
</protein>
<gene>
    <name evidence="1" type="ORF">CUNI_LOCUS22030</name>
</gene>
<dbReference type="Proteomes" id="UP000678393">
    <property type="component" value="Unassembled WGS sequence"/>
</dbReference>
<feature type="non-terminal residue" evidence="1">
    <location>
        <position position="55"/>
    </location>
</feature>
<reference evidence="1" key="1">
    <citation type="submission" date="2021-04" db="EMBL/GenBank/DDBJ databases">
        <authorList>
            <consortium name="Molecular Ecology Group"/>
        </authorList>
    </citation>
    <scope>NUCLEOTIDE SEQUENCE</scope>
</reference>
<comment type="caution">
    <text evidence="1">The sequence shown here is derived from an EMBL/GenBank/DDBJ whole genome shotgun (WGS) entry which is preliminary data.</text>
</comment>
<accession>A0A8S4A8E9</accession>
<dbReference type="AlphaFoldDB" id="A0A8S4A8E9"/>
<keyword evidence="2" id="KW-1185">Reference proteome</keyword>
<organism evidence="1 2">
    <name type="scientific">Candidula unifasciata</name>
    <dbReference type="NCBI Taxonomy" id="100452"/>
    <lineage>
        <taxon>Eukaryota</taxon>
        <taxon>Metazoa</taxon>
        <taxon>Spiralia</taxon>
        <taxon>Lophotrochozoa</taxon>
        <taxon>Mollusca</taxon>
        <taxon>Gastropoda</taxon>
        <taxon>Heterobranchia</taxon>
        <taxon>Euthyneura</taxon>
        <taxon>Panpulmonata</taxon>
        <taxon>Eupulmonata</taxon>
        <taxon>Stylommatophora</taxon>
        <taxon>Helicina</taxon>
        <taxon>Helicoidea</taxon>
        <taxon>Geomitridae</taxon>
        <taxon>Candidula</taxon>
    </lineage>
</organism>
<evidence type="ECO:0000313" key="2">
    <source>
        <dbReference type="Proteomes" id="UP000678393"/>
    </source>
</evidence>
<evidence type="ECO:0000313" key="1">
    <source>
        <dbReference type="EMBL" id="CAG5136472.1"/>
    </source>
</evidence>
<proteinExistence type="predicted"/>
<name>A0A8S4A8E9_9EUPU</name>
<sequence>MIIMVMMMMMIIMMMIMMMKTQLMMIRKVWTRLTTTSLQCQRVVIADACIGPEIP</sequence>
<dbReference type="EMBL" id="CAJHNH020008537">
    <property type="protein sequence ID" value="CAG5136472.1"/>
    <property type="molecule type" value="Genomic_DNA"/>
</dbReference>